<protein>
    <submittedName>
        <fullName evidence="1">DUF4249 family protein</fullName>
    </submittedName>
</protein>
<proteinExistence type="predicted"/>
<sequence>MQKNLYFLISAMLCSLFFCKCKDKFSPHIEGGNVNFLVVDGIIVPGAGNTTHMMLSRTFGLSETAKPILETGALVTVELENGASFSFVEDQPGNYYAKDIVVPTGGMCRLKISTKNKSEYASSFIPLSIAPAIDRIGYYTNDFGLQIYVNTHDPANKTRYYRWIYDSTYEYNSQFRAFLKYNPVDSTLVPNDYEDWIKMYRCWQKDQNTAILIASTAKLGIDEINQFPLRSLSYGSIELGIGYSFYLKQYALTKEAYDYYFNLKKVTEQLGGIFSPLPTEIKGNIFCINNPDEPVIGFISASTESTKRQFIERPLSWQYQDNCSLADTIRNYSKAGFAKIFGQEGAYPVYHEDNEMRGLGYLTNKNCIECTTRGGSNQKPAFWPY</sequence>
<comment type="caution">
    <text evidence="1">The sequence shown here is derived from an EMBL/GenBank/DDBJ whole genome shotgun (WGS) entry which is preliminary data.</text>
</comment>
<accession>A0ABR6EZX6</accession>
<dbReference type="EMBL" id="WNXC01000006">
    <property type="protein sequence ID" value="MBB2150511.1"/>
    <property type="molecule type" value="Genomic_DNA"/>
</dbReference>
<dbReference type="InterPro" id="IPR025345">
    <property type="entry name" value="DUF4249"/>
</dbReference>
<gene>
    <name evidence="1" type="ORF">GM920_16555</name>
</gene>
<evidence type="ECO:0000313" key="2">
    <source>
        <dbReference type="Proteomes" id="UP000636110"/>
    </source>
</evidence>
<reference evidence="1 2" key="1">
    <citation type="submission" date="2019-11" db="EMBL/GenBank/DDBJ databases">
        <title>Description of Pedobacter sp. LMG 31462T.</title>
        <authorList>
            <person name="Carlier A."/>
            <person name="Qi S."/>
            <person name="Vandamme P."/>
        </authorList>
    </citation>
    <scope>NUCLEOTIDE SEQUENCE [LARGE SCALE GENOMIC DNA]</scope>
    <source>
        <strain evidence="1 2">LMG 31462</strain>
    </source>
</reference>
<dbReference type="Pfam" id="PF14054">
    <property type="entry name" value="DUF4249"/>
    <property type="match status" value="1"/>
</dbReference>
<dbReference type="RefSeq" id="WP_182959534.1">
    <property type="nucleotide sequence ID" value="NZ_WNXC01000006.1"/>
</dbReference>
<organism evidence="1 2">
    <name type="scientific">Pedobacter gandavensis</name>
    <dbReference type="NCBI Taxonomy" id="2679963"/>
    <lineage>
        <taxon>Bacteria</taxon>
        <taxon>Pseudomonadati</taxon>
        <taxon>Bacteroidota</taxon>
        <taxon>Sphingobacteriia</taxon>
        <taxon>Sphingobacteriales</taxon>
        <taxon>Sphingobacteriaceae</taxon>
        <taxon>Pedobacter</taxon>
    </lineage>
</organism>
<name>A0ABR6EZX6_9SPHI</name>
<dbReference type="Proteomes" id="UP000636110">
    <property type="component" value="Unassembled WGS sequence"/>
</dbReference>
<keyword evidence="2" id="KW-1185">Reference proteome</keyword>
<evidence type="ECO:0000313" key="1">
    <source>
        <dbReference type="EMBL" id="MBB2150511.1"/>
    </source>
</evidence>